<evidence type="ECO:0000256" key="2">
    <source>
        <dbReference type="SAM" id="MobiDB-lite"/>
    </source>
</evidence>
<name>A0A2H3D927_ARMGA</name>
<keyword evidence="3" id="KW-0812">Transmembrane</keyword>
<evidence type="ECO:0000313" key="5">
    <source>
        <dbReference type="EMBL" id="PBK87932.1"/>
    </source>
</evidence>
<dbReference type="InterPro" id="IPR000757">
    <property type="entry name" value="Beta-glucanase-like"/>
</dbReference>
<feature type="compositionally biased region" description="Polar residues" evidence="2">
    <location>
        <begin position="132"/>
        <end position="145"/>
    </location>
</feature>
<dbReference type="Pfam" id="PF00722">
    <property type="entry name" value="Glyco_hydro_16"/>
    <property type="match status" value="1"/>
</dbReference>
<dbReference type="EMBL" id="KZ293675">
    <property type="protein sequence ID" value="PBK87932.1"/>
    <property type="molecule type" value="Genomic_DNA"/>
</dbReference>
<dbReference type="STRING" id="47427.A0A2H3D927"/>
<feature type="compositionally biased region" description="Pro residues" evidence="2">
    <location>
        <begin position="1"/>
        <end position="10"/>
    </location>
</feature>
<dbReference type="InParanoid" id="A0A2H3D927"/>
<dbReference type="PANTHER" id="PTHR10963:SF55">
    <property type="entry name" value="GLYCOSIDE HYDROLASE FAMILY 16 PROTEIN"/>
    <property type="match status" value="1"/>
</dbReference>
<keyword evidence="5" id="KW-0378">Hydrolase</keyword>
<evidence type="ECO:0000259" key="4">
    <source>
        <dbReference type="PROSITE" id="PS51762"/>
    </source>
</evidence>
<gene>
    <name evidence="5" type="ORF">ARMGADRAFT_1016244</name>
</gene>
<dbReference type="OMA" id="HCTNDAF"/>
<feature type="domain" description="GH16" evidence="4">
    <location>
        <begin position="280"/>
        <end position="543"/>
    </location>
</feature>
<keyword evidence="3" id="KW-1133">Transmembrane helix</keyword>
<sequence length="613" mass="68181">MPPSAQPPSSSPFVGPNDDATAPRAHAHFIIESDGEENDTLPEVPTPYRSHFNNRPGPMDSLPQTPRTNSFTQSTARNPFSPPASVLSFSTPTESPMQTPGFIPTQYPFPDTAPRSGITSVATSVADLHRTSSYLGSRPPTSESPRASYLTRSREAFTSPPSRPLTLYHTPPPTKVTRERPKSTRLTSSDLLEKPWVEKKDRRATVAYFATYGVAFLGIVASALKIYFDYKSLSVMTGNLCSVLDEDFSSGNDVFGDNGVFFREVDMSGFGNGQFEMTTSSLNNSFVSNNRLYILPTLTEDSIGRDAILDGHVFNITDCTYNITQGQSYTDSSTSSTTTGTTAIGSDQSFDAKSYFAACSAVSNATTGQIINPVQSARLSTRSSANIRYGKVEVRAKIPTGDWMWPAIWMLPVDNAYGMWPLSGEIDIMESRGNGISYPRQGSNYVRGSLNWGPVSWFNAVAKTYGWWTLRRGSYADDFHTYSIEWTDKFIRIYVDSRLHHMFQMSIKESFWDLGEFPSTTTNGSETIALQNPWVNGSTSAPFDQRFYLILDIAIGGTNGWFDDGYGDKPWLDGSSTAMRDFYNKKDTWYATWPEDVEQRAFVIDSVKMWERC</sequence>
<proteinExistence type="inferred from homology"/>
<dbReference type="GO" id="GO:0005975">
    <property type="term" value="P:carbohydrate metabolic process"/>
    <property type="evidence" value="ECO:0007669"/>
    <property type="project" value="InterPro"/>
</dbReference>
<dbReference type="GO" id="GO:0004553">
    <property type="term" value="F:hydrolase activity, hydrolyzing O-glycosyl compounds"/>
    <property type="evidence" value="ECO:0007669"/>
    <property type="project" value="InterPro"/>
</dbReference>
<feature type="region of interest" description="Disordered" evidence="2">
    <location>
        <begin position="132"/>
        <end position="185"/>
    </location>
</feature>
<feature type="transmembrane region" description="Helical" evidence="3">
    <location>
        <begin position="206"/>
        <end position="228"/>
    </location>
</feature>
<dbReference type="AlphaFoldDB" id="A0A2H3D927"/>
<dbReference type="PROSITE" id="PS51762">
    <property type="entry name" value="GH16_2"/>
    <property type="match status" value="1"/>
</dbReference>
<evidence type="ECO:0000256" key="3">
    <source>
        <dbReference type="SAM" id="Phobius"/>
    </source>
</evidence>
<feature type="region of interest" description="Disordered" evidence="2">
    <location>
        <begin position="1"/>
        <end position="82"/>
    </location>
</feature>
<comment type="similarity">
    <text evidence="1">Belongs to the glycosyl hydrolase 16 family.</text>
</comment>
<protein>
    <submittedName>
        <fullName evidence="5">Glycoside hydrolase family 16 protein</fullName>
    </submittedName>
</protein>
<dbReference type="PANTHER" id="PTHR10963">
    <property type="entry name" value="GLYCOSYL HYDROLASE-RELATED"/>
    <property type="match status" value="1"/>
</dbReference>
<dbReference type="InterPro" id="IPR050546">
    <property type="entry name" value="Glycosyl_Hydrlase_16"/>
</dbReference>
<organism evidence="5 6">
    <name type="scientific">Armillaria gallica</name>
    <name type="common">Bulbous honey fungus</name>
    <name type="synonym">Armillaria bulbosa</name>
    <dbReference type="NCBI Taxonomy" id="47427"/>
    <lineage>
        <taxon>Eukaryota</taxon>
        <taxon>Fungi</taxon>
        <taxon>Dikarya</taxon>
        <taxon>Basidiomycota</taxon>
        <taxon>Agaricomycotina</taxon>
        <taxon>Agaricomycetes</taxon>
        <taxon>Agaricomycetidae</taxon>
        <taxon>Agaricales</taxon>
        <taxon>Marasmiineae</taxon>
        <taxon>Physalacriaceae</taxon>
        <taxon>Armillaria</taxon>
    </lineage>
</organism>
<keyword evidence="6" id="KW-1185">Reference proteome</keyword>
<dbReference type="InterPro" id="IPR013320">
    <property type="entry name" value="ConA-like_dom_sf"/>
</dbReference>
<feature type="compositionally biased region" description="Polar residues" evidence="2">
    <location>
        <begin position="62"/>
        <end position="78"/>
    </location>
</feature>
<keyword evidence="3" id="KW-0472">Membrane</keyword>
<dbReference type="SUPFAM" id="SSF49899">
    <property type="entry name" value="Concanavalin A-like lectins/glucanases"/>
    <property type="match status" value="1"/>
</dbReference>
<dbReference type="Gene3D" id="2.60.120.200">
    <property type="match status" value="1"/>
</dbReference>
<accession>A0A2H3D927</accession>
<evidence type="ECO:0000313" key="6">
    <source>
        <dbReference type="Proteomes" id="UP000217790"/>
    </source>
</evidence>
<reference evidence="6" key="1">
    <citation type="journal article" date="2017" name="Nat. Ecol. Evol.">
        <title>Genome expansion and lineage-specific genetic innovations in the forest pathogenic fungi Armillaria.</title>
        <authorList>
            <person name="Sipos G."/>
            <person name="Prasanna A.N."/>
            <person name="Walter M.C."/>
            <person name="O'Connor E."/>
            <person name="Balint B."/>
            <person name="Krizsan K."/>
            <person name="Kiss B."/>
            <person name="Hess J."/>
            <person name="Varga T."/>
            <person name="Slot J."/>
            <person name="Riley R."/>
            <person name="Boka B."/>
            <person name="Rigling D."/>
            <person name="Barry K."/>
            <person name="Lee J."/>
            <person name="Mihaltcheva S."/>
            <person name="LaButti K."/>
            <person name="Lipzen A."/>
            <person name="Waldron R."/>
            <person name="Moloney N.M."/>
            <person name="Sperisen C."/>
            <person name="Kredics L."/>
            <person name="Vagvoelgyi C."/>
            <person name="Patrignani A."/>
            <person name="Fitzpatrick D."/>
            <person name="Nagy I."/>
            <person name="Doyle S."/>
            <person name="Anderson J.B."/>
            <person name="Grigoriev I.V."/>
            <person name="Gueldener U."/>
            <person name="Muensterkoetter M."/>
            <person name="Nagy L.G."/>
        </authorList>
    </citation>
    <scope>NUCLEOTIDE SEQUENCE [LARGE SCALE GENOMIC DNA]</scope>
    <source>
        <strain evidence="6">Ar21-2</strain>
    </source>
</reference>
<evidence type="ECO:0000256" key="1">
    <source>
        <dbReference type="ARBA" id="ARBA00006865"/>
    </source>
</evidence>
<dbReference type="OrthoDB" id="4781at2759"/>
<dbReference type="Proteomes" id="UP000217790">
    <property type="component" value="Unassembled WGS sequence"/>
</dbReference>